<dbReference type="AlphaFoldDB" id="A0AAD7T4Z8"/>
<evidence type="ECO:0000313" key="4">
    <source>
        <dbReference type="Proteomes" id="UP001221898"/>
    </source>
</evidence>
<name>A0AAD7T4Z8_9TELE</name>
<organism evidence="3 4">
    <name type="scientific">Aldrovandia affinis</name>
    <dbReference type="NCBI Taxonomy" id="143900"/>
    <lineage>
        <taxon>Eukaryota</taxon>
        <taxon>Metazoa</taxon>
        <taxon>Chordata</taxon>
        <taxon>Craniata</taxon>
        <taxon>Vertebrata</taxon>
        <taxon>Euteleostomi</taxon>
        <taxon>Actinopterygii</taxon>
        <taxon>Neopterygii</taxon>
        <taxon>Teleostei</taxon>
        <taxon>Notacanthiformes</taxon>
        <taxon>Halosauridae</taxon>
        <taxon>Aldrovandia</taxon>
    </lineage>
</organism>
<protein>
    <submittedName>
        <fullName evidence="3">Uncharacterized protein</fullName>
    </submittedName>
</protein>
<feature type="region of interest" description="Disordered" evidence="2">
    <location>
        <begin position="274"/>
        <end position="295"/>
    </location>
</feature>
<evidence type="ECO:0000256" key="1">
    <source>
        <dbReference type="SAM" id="Coils"/>
    </source>
</evidence>
<comment type="caution">
    <text evidence="3">The sequence shown here is derived from an EMBL/GenBank/DDBJ whole genome shotgun (WGS) entry which is preliminary data.</text>
</comment>
<accession>A0AAD7T4Z8</accession>
<sequence length="341" mass="36944">MSNTFQKQVASVVEMMAKAVLAEIGKVGVECSATLRFEMSHCREDEAPKVELPTMESEARMTQLASLIEILAQEAVNKICTLASEESAVLRLEVSQSQDEIRALERKVELMEKELRTAQGGGAGERPASTLSVGVQAESEFRAAAREEAHSAPVRLWGEAHSAPVRLWGDAGLEEEVSSLQCVVVMTEPSDVEDRIESIIIKEEGLEEDFESSHLGGGLDLSEQGAVRLSAEVGDDPHTEHRPYERSDPFCGSTDGQDRLTTSEEGRVAFGADATETPPIAPQNHVEEEPSNADAKDRKLNVLGGTGDGQGFTSGVRCLEFREDGWKGRIGSARAPFIKAH</sequence>
<feature type="region of interest" description="Disordered" evidence="2">
    <location>
        <begin position="234"/>
        <end position="259"/>
    </location>
</feature>
<evidence type="ECO:0000313" key="3">
    <source>
        <dbReference type="EMBL" id="KAJ8414557.1"/>
    </source>
</evidence>
<feature type="compositionally biased region" description="Basic and acidic residues" evidence="2">
    <location>
        <begin position="235"/>
        <end position="248"/>
    </location>
</feature>
<evidence type="ECO:0000256" key="2">
    <source>
        <dbReference type="SAM" id="MobiDB-lite"/>
    </source>
</evidence>
<dbReference type="Proteomes" id="UP001221898">
    <property type="component" value="Unassembled WGS sequence"/>
</dbReference>
<dbReference type="EMBL" id="JAINUG010000012">
    <property type="protein sequence ID" value="KAJ8414557.1"/>
    <property type="molecule type" value="Genomic_DNA"/>
</dbReference>
<feature type="coiled-coil region" evidence="1">
    <location>
        <begin position="87"/>
        <end position="121"/>
    </location>
</feature>
<gene>
    <name evidence="3" type="ORF">AAFF_G00037590</name>
</gene>
<keyword evidence="4" id="KW-1185">Reference proteome</keyword>
<proteinExistence type="predicted"/>
<reference evidence="3" key="1">
    <citation type="journal article" date="2023" name="Science">
        <title>Genome structures resolve the early diversification of teleost fishes.</title>
        <authorList>
            <person name="Parey E."/>
            <person name="Louis A."/>
            <person name="Montfort J."/>
            <person name="Bouchez O."/>
            <person name="Roques C."/>
            <person name="Iampietro C."/>
            <person name="Lluch J."/>
            <person name="Castinel A."/>
            <person name="Donnadieu C."/>
            <person name="Desvignes T."/>
            <person name="Floi Bucao C."/>
            <person name="Jouanno E."/>
            <person name="Wen M."/>
            <person name="Mejri S."/>
            <person name="Dirks R."/>
            <person name="Jansen H."/>
            <person name="Henkel C."/>
            <person name="Chen W.J."/>
            <person name="Zahm M."/>
            <person name="Cabau C."/>
            <person name="Klopp C."/>
            <person name="Thompson A.W."/>
            <person name="Robinson-Rechavi M."/>
            <person name="Braasch I."/>
            <person name="Lecointre G."/>
            <person name="Bobe J."/>
            <person name="Postlethwait J.H."/>
            <person name="Berthelot C."/>
            <person name="Roest Crollius H."/>
            <person name="Guiguen Y."/>
        </authorList>
    </citation>
    <scope>NUCLEOTIDE SEQUENCE</scope>
    <source>
        <strain evidence="3">NC1722</strain>
    </source>
</reference>
<keyword evidence="1" id="KW-0175">Coiled coil</keyword>